<dbReference type="GeneID" id="18914652"/>
<reference evidence="1 2" key="1">
    <citation type="journal article" date="2012" name="BMC Genomics">
        <title>Comparative genomics of the white-rot fungi, Phanerochaete carnosa and P. chrysosporium, to elucidate the genetic basis of the distinct wood types they colonize.</title>
        <authorList>
            <person name="Suzuki H."/>
            <person name="MacDonald J."/>
            <person name="Syed K."/>
            <person name="Salamov A."/>
            <person name="Hori C."/>
            <person name="Aerts A."/>
            <person name="Henrissat B."/>
            <person name="Wiebenga A."/>
            <person name="vanKuyk P.A."/>
            <person name="Barry K."/>
            <person name="Lindquist E."/>
            <person name="LaButti K."/>
            <person name="Lapidus A."/>
            <person name="Lucas S."/>
            <person name="Coutinho P."/>
            <person name="Gong Y."/>
            <person name="Samejima M."/>
            <person name="Mahadevan R."/>
            <person name="Abou-Zaid M."/>
            <person name="de Vries R.P."/>
            <person name="Igarashi K."/>
            <person name="Yadav J.S."/>
            <person name="Grigoriev I.V."/>
            <person name="Master E.R."/>
        </authorList>
    </citation>
    <scope>NUCLEOTIDE SEQUENCE [LARGE SCALE GENOMIC DNA]</scope>
    <source>
        <strain evidence="1 2">HHB-10118-sp</strain>
    </source>
</reference>
<accession>K5W5E3</accession>
<dbReference type="Proteomes" id="UP000008370">
    <property type="component" value="Unassembled WGS sequence"/>
</dbReference>
<dbReference type="InterPro" id="IPR006175">
    <property type="entry name" value="YjgF/YER057c/UK114"/>
</dbReference>
<dbReference type="SUPFAM" id="SSF55298">
    <property type="entry name" value="YjgF-like"/>
    <property type="match status" value="1"/>
</dbReference>
<dbReference type="PANTHER" id="PTHR12196">
    <property type="entry name" value="DOMAIN OF UNKNOWN FUNCTION 71 DUF71 -CONTAINING PROTEIN"/>
    <property type="match status" value="1"/>
</dbReference>
<keyword evidence="2" id="KW-1185">Reference proteome</keyword>
<sequence length="109" mass="12001">MNVFLSSMDLFSRVNTVYGTFFGSSPPARACVAANLVEPLRVQIECVAYAERNLSERQALHVQGLSYWAPANIGPYSQAVIVRPSTIKHRGALKMYCRFGTSVSSSQAR</sequence>
<dbReference type="GO" id="GO:0017183">
    <property type="term" value="P:protein histidyl modification to diphthamide"/>
    <property type="evidence" value="ECO:0007669"/>
    <property type="project" value="TreeGrafter"/>
</dbReference>
<dbReference type="PANTHER" id="PTHR12196:SF2">
    <property type="entry name" value="DIPHTHINE--AMMONIA LIGASE"/>
    <property type="match status" value="1"/>
</dbReference>
<protein>
    <submittedName>
        <fullName evidence="1">Uncharacterized protein</fullName>
    </submittedName>
</protein>
<dbReference type="GO" id="GO:0017178">
    <property type="term" value="F:diphthine-ammonia ligase activity"/>
    <property type="evidence" value="ECO:0007669"/>
    <property type="project" value="TreeGrafter"/>
</dbReference>
<evidence type="ECO:0000313" key="1">
    <source>
        <dbReference type="EMBL" id="EKM59138.1"/>
    </source>
</evidence>
<organism evidence="1 2">
    <name type="scientific">Phanerochaete carnosa (strain HHB-10118-sp)</name>
    <name type="common">White-rot fungus</name>
    <name type="synonym">Peniophora carnosa</name>
    <dbReference type="NCBI Taxonomy" id="650164"/>
    <lineage>
        <taxon>Eukaryota</taxon>
        <taxon>Fungi</taxon>
        <taxon>Dikarya</taxon>
        <taxon>Basidiomycota</taxon>
        <taxon>Agaricomycotina</taxon>
        <taxon>Agaricomycetes</taxon>
        <taxon>Polyporales</taxon>
        <taxon>Phanerochaetaceae</taxon>
        <taxon>Phanerochaete</taxon>
    </lineage>
</organism>
<dbReference type="InterPro" id="IPR030662">
    <property type="entry name" value="DPH6/MJ0570"/>
</dbReference>
<dbReference type="Gene3D" id="3.30.1330.40">
    <property type="entry name" value="RutC-like"/>
    <property type="match status" value="1"/>
</dbReference>
<dbReference type="RefSeq" id="XP_007391710.1">
    <property type="nucleotide sequence ID" value="XM_007391648.1"/>
</dbReference>
<name>K5W5E3_PHACS</name>
<dbReference type="InterPro" id="IPR035959">
    <property type="entry name" value="RutC-like_sf"/>
</dbReference>
<evidence type="ECO:0000313" key="2">
    <source>
        <dbReference type="Proteomes" id="UP000008370"/>
    </source>
</evidence>
<dbReference type="KEGG" id="pco:PHACADRAFT_249382"/>
<dbReference type="EMBL" id="JH930469">
    <property type="protein sequence ID" value="EKM59138.1"/>
    <property type="molecule type" value="Genomic_DNA"/>
</dbReference>
<dbReference type="InParanoid" id="K5W5E3"/>
<dbReference type="STRING" id="650164.K5W5E3"/>
<dbReference type="OrthoDB" id="686384at2759"/>
<proteinExistence type="predicted"/>
<dbReference type="Pfam" id="PF01042">
    <property type="entry name" value="Ribonuc_L-PSP"/>
    <property type="match status" value="1"/>
</dbReference>
<dbReference type="AlphaFoldDB" id="K5W5E3"/>
<gene>
    <name evidence="1" type="ORF">PHACADRAFT_249382</name>
</gene>
<dbReference type="HOGENOM" id="CLU_2184882_0_0_1"/>